<dbReference type="PANTHER" id="PTHR43401:SF2">
    <property type="entry name" value="L-THREONINE 3-DEHYDROGENASE"/>
    <property type="match status" value="1"/>
</dbReference>
<organism evidence="6 7">
    <name type="scientific">Xylocopa violacea</name>
    <name type="common">Violet carpenter bee</name>
    <name type="synonym">Apis violacea</name>
    <dbReference type="NCBI Taxonomy" id="135666"/>
    <lineage>
        <taxon>Eukaryota</taxon>
        <taxon>Metazoa</taxon>
        <taxon>Ecdysozoa</taxon>
        <taxon>Arthropoda</taxon>
        <taxon>Hexapoda</taxon>
        <taxon>Insecta</taxon>
        <taxon>Pterygota</taxon>
        <taxon>Neoptera</taxon>
        <taxon>Endopterygota</taxon>
        <taxon>Hymenoptera</taxon>
        <taxon>Apocrita</taxon>
        <taxon>Aculeata</taxon>
        <taxon>Apoidea</taxon>
        <taxon>Anthophila</taxon>
        <taxon>Apidae</taxon>
        <taxon>Xylocopa</taxon>
        <taxon>Xylocopa</taxon>
    </lineage>
</organism>
<accession>A0ABP1PET7</accession>
<dbReference type="InterPro" id="IPR050129">
    <property type="entry name" value="Zn_alcohol_dh"/>
</dbReference>
<dbReference type="SUPFAM" id="SSF51735">
    <property type="entry name" value="NAD(P)-binding Rossmann-fold domains"/>
    <property type="match status" value="1"/>
</dbReference>
<keyword evidence="4" id="KW-0560">Oxidoreductase</keyword>
<dbReference type="PROSITE" id="PS00059">
    <property type="entry name" value="ADH_ZINC"/>
    <property type="match status" value="1"/>
</dbReference>
<dbReference type="InterPro" id="IPR036291">
    <property type="entry name" value="NAD(P)-bd_dom_sf"/>
</dbReference>
<dbReference type="Gene3D" id="3.90.180.10">
    <property type="entry name" value="Medium-chain alcohol dehydrogenases, catalytic domain"/>
    <property type="match status" value="1"/>
</dbReference>
<evidence type="ECO:0000256" key="2">
    <source>
        <dbReference type="ARBA" id="ARBA00022723"/>
    </source>
</evidence>
<dbReference type="Pfam" id="PF08240">
    <property type="entry name" value="ADH_N"/>
    <property type="match status" value="1"/>
</dbReference>
<evidence type="ECO:0000256" key="1">
    <source>
        <dbReference type="ARBA" id="ARBA00001947"/>
    </source>
</evidence>
<dbReference type="SMART" id="SM00829">
    <property type="entry name" value="PKS_ER"/>
    <property type="match status" value="1"/>
</dbReference>
<feature type="domain" description="Enoyl reductase (ER)" evidence="5">
    <location>
        <begin position="9"/>
        <end position="336"/>
    </location>
</feature>
<evidence type="ECO:0000256" key="3">
    <source>
        <dbReference type="ARBA" id="ARBA00022833"/>
    </source>
</evidence>
<dbReference type="InterPro" id="IPR031640">
    <property type="entry name" value="Glu_dehyd_C"/>
</dbReference>
<dbReference type="InterPro" id="IPR013154">
    <property type="entry name" value="ADH-like_N"/>
</dbReference>
<proteinExistence type="predicted"/>
<dbReference type="SUPFAM" id="SSF50129">
    <property type="entry name" value="GroES-like"/>
    <property type="match status" value="1"/>
</dbReference>
<gene>
    <name evidence="6" type="ORF">XYLVIOL_LOCUS10675</name>
</gene>
<comment type="caution">
    <text evidence="6">The sequence shown here is derived from an EMBL/GenBank/DDBJ whole genome shotgun (WGS) entry which is preliminary data.</text>
</comment>
<sequence length="338" mass="36486">MEFLSFDVKSHTLALRRAEVPKPGPKEVLIRVAYSGICGTDLHIIEGAFPCKKEGFLTLGHEFSGVVSEVGSSVRTIKVGQKVAVDPNSACNTCTYCHGGTYQYCSAGGINNTIGIYRDGGFSTHAVIPESQVHILPDGVDLQQGALAEPLSCLAHGWRRLNGVDVGNKVLIIGAGIIGLLWTCMLHLRGLKKTVTVSEPQEKRRQLVSKMDLDYETTGPQQLKGSYDVIIDCSGSAPAVEGALPLLGPGGRLCVFGVANPLAKFSIEPFQIYMKELTIIGVNINPFSFPKGLGLLQAMADKYLSYEKLGIKVFSLSQYREALDALKRGEISKAVFKL</sequence>
<dbReference type="PANTHER" id="PTHR43401">
    <property type="entry name" value="L-THREONINE 3-DEHYDROGENASE"/>
    <property type="match status" value="1"/>
</dbReference>
<protein>
    <recommendedName>
        <fullName evidence="5">Enoyl reductase (ER) domain-containing protein</fullName>
    </recommendedName>
</protein>
<evidence type="ECO:0000259" key="5">
    <source>
        <dbReference type="SMART" id="SM00829"/>
    </source>
</evidence>
<name>A0ABP1PET7_XYLVO</name>
<evidence type="ECO:0000256" key="4">
    <source>
        <dbReference type="ARBA" id="ARBA00023002"/>
    </source>
</evidence>
<keyword evidence="7" id="KW-1185">Reference proteome</keyword>
<keyword evidence="2" id="KW-0479">Metal-binding</keyword>
<comment type="cofactor">
    <cofactor evidence="1">
        <name>Zn(2+)</name>
        <dbReference type="ChEBI" id="CHEBI:29105"/>
    </cofactor>
</comment>
<reference evidence="6 7" key="1">
    <citation type="submission" date="2024-08" db="EMBL/GenBank/DDBJ databases">
        <authorList>
            <person name="Will J Nash"/>
            <person name="Angela Man"/>
            <person name="Seanna McTaggart"/>
            <person name="Kendall Baker"/>
            <person name="Tom Barker"/>
            <person name="Leah Catchpole"/>
            <person name="Alex Durrant"/>
            <person name="Karim Gharbi"/>
            <person name="Naomi Irish"/>
            <person name="Gemy Kaithakottil"/>
            <person name="Debby Ku"/>
            <person name="Aaliyah Providence"/>
            <person name="Felix Shaw"/>
            <person name="David Swarbreck"/>
            <person name="Chris Watkins"/>
            <person name="Ann M. McCartney"/>
            <person name="Giulio Formenti"/>
            <person name="Alice Mouton"/>
            <person name="Noel Vella"/>
            <person name="Bjorn M von Reumont"/>
            <person name="Adriana Vella"/>
            <person name="Wilfried Haerty"/>
        </authorList>
    </citation>
    <scope>NUCLEOTIDE SEQUENCE [LARGE SCALE GENOMIC DNA]</scope>
</reference>
<dbReference type="InterPro" id="IPR020843">
    <property type="entry name" value="ER"/>
</dbReference>
<dbReference type="EMBL" id="CAXAJV020001301">
    <property type="protein sequence ID" value="CAL7951748.1"/>
    <property type="molecule type" value="Genomic_DNA"/>
</dbReference>
<evidence type="ECO:0000313" key="7">
    <source>
        <dbReference type="Proteomes" id="UP001642520"/>
    </source>
</evidence>
<keyword evidence="3" id="KW-0862">Zinc</keyword>
<dbReference type="Proteomes" id="UP001642520">
    <property type="component" value="Unassembled WGS sequence"/>
</dbReference>
<dbReference type="Pfam" id="PF16912">
    <property type="entry name" value="Glu_dehyd_C"/>
    <property type="match status" value="1"/>
</dbReference>
<dbReference type="InterPro" id="IPR011032">
    <property type="entry name" value="GroES-like_sf"/>
</dbReference>
<dbReference type="InterPro" id="IPR002328">
    <property type="entry name" value="ADH_Zn_CS"/>
</dbReference>
<dbReference type="Gene3D" id="3.40.50.720">
    <property type="entry name" value="NAD(P)-binding Rossmann-like Domain"/>
    <property type="match status" value="1"/>
</dbReference>
<evidence type="ECO:0000313" key="6">
    <source>
        <dbReference type="EMBL" id="CAL7951748.1"/>
    </source>
</evidence>